<gene>
    <name evidence="9" type="ORF">GCM10009682_10310</name>
</gene>
<protein>
    <recommendedName>
        <fullName evidence="11">Mannan endo-1,4-beta-mannosidase</fullName>
    </recommendedName>
</protein>
<evidence type="ECO:0000256" key="3">
    <source>
        <dbReference type="ARBA" id="ARBA00023295"/>
    </source>
</evidence>
<dbReference type="PRINTS" id="PR00739">
    <property type="entry name" value="GLHYDRLASE26"/>
</dbReference>
<evidence type="ECO:0000256" key="4">
    <source>
        <dbReference type="PROSITE-ProRule" id="PRU01100"/>
    </source>
</evidence>
<dbReference type="Pfam" id="PF02156">
    <property type="entry name" value="Glyco_hydro_26"/>
    <property type="match status" value="1"/>
</dbReference>
<feature type="domain" description="GH26" evidence="8">
    <location>
        <begin position="174"/>
        <end position="457"/>
    </location>
</feature>
<name>A0ABN2LIX5_9ACTN</name>
<feature type="signal peptide" evidence="6">
    <location>
        <begin position="1"/>
        <end position="20"/>
    </location>
</feature>
<organism evidence="9 10">
    <name type="scientific">Luedemannella flava</name>
    <dbReference type="NCBI Taxonomy" id="349316"/>
    <lineage>
        <taxon>Bacteria</taxon>
        <taxon>Bacillati</taxon>
        <taxon>Actinomycetota</taxon>
        <taxon>Actinomycetes</taxon>
        <taxon>Micromonosporales</taxon>
        <taxon>Micromonosporaceae</taxon>
        <taxon>Luedemannella</taxon>
    </lineage>
</organism>
<dbReference type="InterPro" id="IPR008965">
    <property type="entry name" value="CBM2/CBM3_carb-bd_dom_sf"/>
</dbReference>
<feature type="active site" description="Proton donor" evidence="4">
    <location>
        <position position="313"/>
    </location>
</feature>
<evidence type="ECO:0000313" key="10">
    <source>
        <dbReference type="Proteomes" id="UP001500218"/>
    </source>
</evidence>
<dbReference type="InterPro" id="IPR017853">
    <property type="entry name" value="GH"/>
</dbReference>
<evidence type="ECO:0000256" key="5">
    <source>
        <dbReference type="SAM" id="MobiDB-lite"/>
    </source>
</evidence>
<evidence type="ECO:0000313" key="9">
    <source>
        <dbReference type="EMBL" id="GAA1790209.1"/>
    </source>
</evidence>
<evidence type="ECO:0000256" key="1">
    <source>
        <dbReference type="ARBA" id="ARBA00007754"/>
    </source>
</evidence>
<accession>A0ABN2LIX5</accession>
<keyword evidence="10" id="KW-1185">Reference proteome</keyword>
<reference evidence="9 10" key="1">
    <citation type="journal article" date="2019" name="Int. J. Syst. Evol. Microbiol.">
        <title>The Global Catalogue of Microorganisms (GCM) 10K type strain sequencing project: providing services to taxonomists for standard genome sequencing and annotation.</title>
        <authorList>
            <consortium name="The Broad Institute Genomics Platform"/>
            <consortium name="The Broad Institute Genome Sequencing Center for Infectious Disease"/>
            <person name="Wu L."/>
            <person name="Ma J."/>
        </authorList>
    </citation>
    <scope>NUCLEOTIDE SEQUENCE [LARGE SCALE GENOMIC DNA]</scope>
    <source>
        <strain evidence="9 10">JCM 13250</strain>
    </source>
</reference>
<dbReference type="InterPro" id="IPR000805">
    <property type="entry name" value="Glyco_hydro_26"/>
</dbReference>
<evidence type="ECO:0000259" key="7">
    <source>
        <dbReference type="PROSITE" id="PS51173"/>
    </source>
</evidence>
<evidence type="ECO:0000256" key="2">
    <source>
        <dbReference type="ARBA" id="ARBA00022801"/>
    </source>
</evidence>
<dbReference type="Pfam" id="PF00553">
    <property type="entry name" value="CBM_2"/>
    <property type="match status" value="1"/>
</dbReference>
<dbReference type="Gene3D" id="3.20.20.80">
    <property type="entry name" value="Glycosidases"/>
    <property type="match status" value="1"/>
</dbReference>
<evidence type="ECO:0000259" key="8">
    <source>
        <dbReference type="PROSITE" id="PS51764"/>
    </source>
</evidence>
<feature type="domain" description="CBM2" evidence="7">
    <location>
        <begin position="17"/>
        <end position="126"/>
    </location>
</feature>
<sequence length="463" mass="49335">MTATATLVTAGVVTAVNARAATGCRVQYTVTNQWQGGFGANVNLTNLGDPVTSWRVTWTFGAGQTVTQLWNGSVSQSGSAVAVTNVSYNGTLAANATTAFGFNGAWNGSNPVPTSFAMNGTTCTGTTTGGSTSAAPTSRPPATTTTPATSRPPATTAGPGSSCGVNPVDPDATASAKRLLCYLYSQYGNHILSGQQESVWMGSPDYEMNIIRSASGKLPAIRGSDQGDSKDWGSRGLAWWNAGGIPMVGYHMGATNQGTDGYSGSRMRGNITAALTAGTADNGRLNTRLNEWIGQLKIIQNGGGAVLFRPWHEASGTWFWWSMEGAALYNRLWIYTYNYMRAQGVHNLVYLHPFNGSPNSAWYPGRQYVDIGGADTYAGDHGPLTSMYNACRNVYGTSMPIALHENGRIPDPAQLQSAGSRWVLFNTWHTTFISDTSINPTSFVNTVYNSSYVVTRDEVPNLR</sequence>
<dbReference type="InterPro" id="IPR012291">
    <property type="entry name" value="CBM2_carb-bd_dom_sf"/>
</dbReference>
<proteinExistence type="inferred from homology"/>
<comment type="similarity">
    <text evidence="1 4">Belongs to the glycosyl hydrolase 26 family.</text>
</comment>
<dbReference type="PANTHER" id="PTHR40079:SF4">
    <property type="entry name" value="GH26 DOMAIN-CONTAINING PROTEIN-RELATED"/>
    <property type="match status" value="1"/>
</dbReference>
<dbReference type="PROSITE" id="PS51173">
    <property type="entry name" value="CBM2"/>
    <property type="match status" value="1"/>
</dbReference>
<dbReference type="InterPro" id="IPR022790">
    <property type="entry name" value="GH26_dom"/>
</dbReference>
<dbReference type="SUPFAM" id="SSF51445">
    <property type="entry name" value="(Trans)glycosidases"/>
    <property type="match status" value="1"/>
</dbReference>
<feature type="chain" id="PRO_5047161110" description="Mannan endo-1,4-beta-mannosidase" evidence="6">
    <location>
        <begin position="21"/>
        <end position="463"/>
    </location>
</feature>
<dbReference type="Proteomes" id="UP001500218">
    <property type="component" value="Unassembled WGS sequence"/>
</dbReference>
<dbReference type="PROSITE" id="PS51764">
    <property type="entry name" value="GH26"/>
    <property type="match status" value="1"/>
</dbReference>
<dbReference type="SUPFAM" id="SSF49384">
    <property type="entry name" value="Carbohydrate-binding domain"/>
    <property type="match status" value="1"/>
</dbReference>
<keyword evidence="2 4" id="KW-0378">Hydrolase</keyword>
<feature type="compositionally biased region" description="Low complexity" evidence="5">
    <location>
        <begin position="121"/>
        <end position="157"/>
    </location>
</feature>
<feature type="active site" description="Nucleophile" evidence="4">
    <location>
        <position position="405"/>
    </location>
</feature>
<dbReference type="PANTHER" id="PTHR40079">
    <property type="entry name" value="MANNAN ENDO-1,4-BETA-MANNOSIDASE E-RELATED"/>
    <property type="match status" value="1"/>
</dbReference>
<evidence type="ECO:0000256" key="6">
    <source>
        <dbReference type="SAM" id="SignalP"/>
    </source>
</evidence>
<dbReference type="InterPro" id="IPR001919">
    <property type="entry name" value="CBD2"/>
</dbReference>
<dbReference type="Gene3D" id="2.60.40.290">
    <property type="match status" value="1"/>
</dbReference>
<feature type="region of interest" description="Disordered" evidence="5">
    <location>
        <begin position="121"/>
        <end position="166"/>
    </location>
</feature>
<evidence type="ECO:0008006" key="11">
    <source>
        <dbReference type="Google" id="ProtNLM"/>
    </source>
</evidence>
<dbReference type="SMART" id="SM00637">
    <property type="entry name" value="CBD_II"/>
    <property type="match status" value="1"/>
</dbReference>
<keyword evidence="6" id="KW-0732">Signal</keyword>
<keyword evidence="3 4" id="KW-0326">Glycosidase</keyword>
<comment type="caution">
    <text evidence="9">The sequence shown here is derived from an EMBL/GenBank/DDBJ whole genome shotgun (WGS) entry which is preliminary data.</text>
</comment>
<dbReference type="EMBL" id="BAAALT010000022">
    <property type="protein sequence ID" value="GAA1790209.1"/>
    <property type="molecule type" value="Genomic_DNA"/>
</dbReference>